<feature type="coiled-coil region" evidence="7">
    <location>
        <begin position="88"/>
        <end position="129"/>
    </location>
</feature>
<dbReference type="InterPro" id="IPR004127">
    <property type="entry name" value="Prefoldin_subunit_alpha"/>
</dbReference>
<keyword evidence="7" id="KW-0175">Coiled coil</keyword>
<sequence>MSDQQELQTLAYSARILREYLSELVQRETLISRLIAEHRAALDSMNNLPSGEGDIECMMPLGGGVSVPASVSGSAKYLVAVGAGVFMKKDRSSTIEFLNRKLQELEAALRDISAQRGKVEEELAKLEDRLNSMYQGEPAGSA</sequence>
<evidence type="ECO:0000313" key="8">
    <source>
        <dbReference type="EMBL" id="BBE42967.1"/>
    </source>
</evidence>
<comment type="subcellular location">
    <subcellularLocation>
        <location evidence="5">Cytoplasm</location>
    </subcellularLocation>
</comment>
<accession>A0A4P2VGG2</accession>
<dbReference type="Pfam" id="PF02996">
    <property type="entry name" value="Prefoldin"/>
    <property type="match status" value="1"/>
</dbReference>
<comment type="subunit">
    <text evidence="2 5">Heterohexamer of two alpha and four beta subunits.</text>
</comment>
<dbReference type="GO" id="GO:0005737">
    <property type="term" value="C:cytoplasm"/>
    <property type="evidence" value="ECO:0007669"/>
    <property type="project" value="UniProtKB-SubCell"/>
</dbReference>
<evidence type="ECO:0000256" key="6">
    <source>
        <dbReference type="NCBIfam" id="TIGR00293"/>
    </source>
</evidence>
<proteinExistence type="inferred from homology"/>
<dbReference type="Proteomes" id="UP000509448">
    <property type="component" value="Chromosome"/>
</dbReference>
<dbReference type="GeneID" id="55585398"/>
<comment type="function">
    <text evidence="4 5">Molecular chaperone capable of stabilizing a range of proteins. Seems to fulfill an ATP-independent, HSP70-like function in archaeal de novo protein folding.</text>
</comment>
<dbReference type="CDD" id="cd23160">
    <property type="entry name" value="Prefoldin_alpha_GimC"/>
    <property type="match status" value="1"/>
</dbReference>
<keyword evidence="3 5" id="KW-0143">Chaperone</keyword>
<dbReference type="OrthoDB" id="31082at2157"/>
<comment type="similarity">
    <text evidence="1">Belongs to the prefoldin subunit alpha family.</text>
</comment>
<evidence type="ECO:0000256" key="7">
    <source>
        <dbReference type="SAM" id="Coils"/>
    </source>
</evidence>
<keyword evidence="5" id="KW-0963">Cytoplasm</keyword>
<dbReference type="EMBL" id="AP018732">
    <property type="protein sequence ID" value="BBE42967.1"/>
    <property type="molecule type" value="Genomic_DNA"/>
</dbReference>
<dbReference type="InterPro" id="IPR009053">
    <property type="entry name" value="Prefoldin"/>
</dbReference>
<reference evidence="8 9" key="1">
    <citation type="journal article" date="2019" name="ISME J.">
        <title>Isolation and characterization of a thermophilic sulfur- and iron-reducing thaumarchaeote from a terrestrial acidic hot spring.</title>
        <authorList>
            <person name="Kato S."/>
            <person name="Itoh T."/>
            <person name="Yuki M."/>
            <person name="Nagamori M."/>
            <person name="Ohnishi M."/>
            <person name="Uematsu K."/>
            <person name="Suzuki K."/>
            <person name="Takashina T."/>
            <person name="Ohkuma M."/>
        </authorList>
    </citation>
    <scope>NUCLEOTIDE SEQUENCE [LARGE SCALE GENOMIC DNA]</scope>
    <source>
        <strain evidence="8 9">NAS-02</strain>
    </source>
</reference>
<name>A0A4P2VGG2_9ARCH</name>
<dbReference type="NCBIfam" id="TIGR00293">
    <property type="entry name" value="prefoldin subunit alpha"/>
    <property type="match status" value="1"/>
</dbReference>
<evidence type="ECO:0000313" key="9">
    <source>
        <dbReference type="Proteomes" id="UP000509448"/>
    </source>
</evidence>
<dbReference type="GO" id="GO:0006457">
    <property type="term" value="P:protein folding"/>
    <property type="evidence" value="ECO:0007669"/>
    <property type="project" value="UniProtKB-UniRule"/>
</dbReference>
<gene>
    <name evidence="5" type="primary">pfdA</name>
    <name evidence="8" type="ORF">NAS2_1590</name>
</gene>
<dbReference type="InterPro" id="IPR011599">
    <property type="entry name" value="PFD_alpha_archaea"/>
</dbReference>
<dbReference type="GO" id="GO:0051082">
    <property type="term" value="F:unfolded protein binding"/>
    <property type="evidence" value="ECO:0007669"/>
    <property type="project" value="UniProtKB-UniRule"/>
</dbReference>
<dbReference type="GO" id="GO:0016272">
    <property type="term" value="C:prefoldin complex"/>
    <property type="evidence" value="ECO:0007669"/>
    <property type="project" value="UniProtKB-UniRule"/>
</dbReference>
<evidence type="ECO:0000256" key="2">
    <source>
        <dbReference type="ARBA" id="ARBA00011716"/>
    </source>
</evidence>
<evidence type="ECO:0000256" key="4">
    <source>
        <dbReference type="ARBA" id="ARBA00025077"/>
    </source>
</evidence>
<dbReference type="RefSeq" id="WP_174449139.1">
    <property type="nucleotide sequence ID" value="NZ_AP018732.1"/>
</dbReference>
<dbReference type="KEGG" id="ccai:NAS2_1590"/>
<dbReference type="AlphaFoldDB" id="A0A4P2VGG2"/>
<organism evidence="8 9">
    <name type="scientific">Conexivisphaera calida</name>
    <dbReference type="NCBI Taxonomy" id="1874277"/>
    <lineage>
        <taxon>Archaea</taxon>
        <taxon>Nitrososphaerota</taxon>
        <taxon>Conexivisphaeria</taxon>
        <taxon>Conexivisphaerales</taxon>
        <taxon>Conexivisphaeraceae</taxon>
        <taxon>Conexivisphaera</taxon>
    </lineage>
</organism>
<evidence type="ECO:0000256" key="3">
    <source>
        <dbReference type="ARBA" id="ARBA00023186"/>
    </source>
</evidence>
<evidence type="ECO:0000256" key="5">
    <source>
        <dbReference type="HAMAP-Rule" id="MF_00308"/>
    </source>
</evidence>
<protein>
    <recommendedName>
        <fullName evidence="5 6">Prefoldin subunit alpha</fullName>
    </recommendedName>
    <alternativeName>
        <fullName evidence="5">GimC subunit alpha</fullName>
    </alternativeName>
</protein>
<dbReference type="SUPFAM" id="SSF46579">
    <property type="entry name" value="Prefoldin"/>
    <property type="match status" value="1"/>
</dbReference>
<dbReference type="Gene3D" id="1.10.287.370">
    <property type="match status" value="1"/>
</dbReference>
<keyword evidence="9" id="KW-1185">Reference proteome</keyword>
<evidence type="ECO:0000256" key="1">
    <source>
        <dbReference type="ARBA" id="ARBA00010048"/>
    </source>
</evidence>
<comment type="similarity">
    <text evidence="5">Belongs to the prefoldin alpha subunit family.</text>
</comment>
<dbReference type="HAMAP" id="MF_00308">
    <property type="entry name" value="PfdA"/>
    <property type="match status" value="1"/>
</dbReference>